<protein>
    <submittedName>
        <fullName evidence="1">Uncharacterized protein</fullName>
    </submittedName>
</protein>
<dbReference type="EMBL" id="BAVS01000008">
    <property type="protein sequence ID" value="GAE92938.1"/>
    <property type="molecule type" value="Genomic_DNA"/>
</dbReference>
<name>W4VJG1_9BACI</name>
<gene>
    <name evidence="1" type="ORF">JCM21714_1964</name>
</gene>
<organism evidence="1 2">
    <name type="scientific">Gracilibacillus boraciitolerans JCM 21714</name>
    <dbReference type="NCBI Taxonomy" id="1298598"/>
    <lineage>
        <taxon>Bacteria</taxon>
        <taxon>Bacillati</taxon>
        <taxon>Bacillota</taxon>
        <taxon>Bacilli</taxon>
        <taxon>Bacillales</taxon>
        <taxon>Bacillaceae</taxon>
        <taxon>Gracilibacillus</taxon>
    </lineage>
</organism>
<keyword evidence="2" id="KW-1185">Reference proteome</keyword>
<sequence>MFDINGIPINELNNDEIQEILREKATDIHEETGKATPYNVFSNNFIWQLYLPALGAIDTFEVFDSTPLTPPELIIKYFLFTVIPLIYAFATINKEGES</sequence>
<evidence type="ECO:0000313" key="2">
    <source>
        <dbReference type="Proteomes" id="UP000019102"/>
    </source>
</evidence>
<dbReference type="Proteomes" id="UP000019102">
    <property type="component" value="Unassembled WGS sequence"/>
</dbReference>
<dbReference type="AlphaFoldDB" id="W4VJG1"/>
<reference evidence="1 2" key="1">
    <citation type="journal article" date="2014" name="Genome Announc.">
        <title>Draft Genome Sequence of the Boron-Tolerant and Moderately Halotolerant Bacterium Gracilibacillus boraciitolerans JCM 21714T.</title>
        <authorList>
            <person name="Ahmed I."/>
            <person name="Oshima K."/>
            <person name="Suda W."/>
            <person name="Kitamura K."/>
            <person name="Iida T."/>
            <person name="Ohmori Y."/>
            <person name="Fujiwara T."/>
            <person name="Hattori M."/>
            <person name="Ohkuma M."/>
        </authorList>
    </citation>
    <scope>NUCLEOTIDE SEQUENCE [LARGE SCALE GENOMIC DNA]</scope>
    <source>
        <strain evidence="1 2">JCM 21714</strain>
    </source>
</reference>
<proteinExistence type="predicted"/>
<evidence type="ECO:0000313" key="1">
    <source>
        <dbReference type="EMBL" id="GAE92938.1"/>
    </source>
</evidence>
<accession>W4VJG1</accession>
<comment type="caution">
    <text evidence="1">The sequence shown here is derived from an EMBL/GenBank/DDBJ whole genome shotgun (WGS) entry which is preliminary data.</text>
</comment>
<dbReference type="RefSeq" id="WP_035722982.1">
    <property type="nucleotide sequence ID" value="NZ_BAVS01000008.1"/>
</dbReference>